<sequence>MILSICRTNKNERASQAFCVEAFANRWMGTPRTTCNGLTARLYTAILEKSCQEELC</sequence>
<gene>
    <name evidence="1" type="ORF">ASZ90_007401</name>
</gene>
<dbReference type="AlphaFoldDB" id="A0A0W8FQ02"/>
<reference evidence="1" key="1">
    <citation type="journal article" date="2015" name="Proc. Natl. Acad. Sci. U.S.A.">
        <title>Networks of energetic and metabolic interactions define dynamics in microbial communities.</title>
        <authorList>
            <person name="Embree M."/>
            <person name="Liu J.K."/>
            <person name="Al-Bassam M.M."/>
            <person name="Zengler K."/>
        </authorList>
    </citation>
    <scope>NUCLEOTIDE SEQUENCE</scope>
</reference>
<accession>A0A0W8FQ02</accession>
<proteinExistence type="predicted"/>
<comment type="caution">
    <text evidence="1">The sequence shown here is derived from an EMBL/GenBank/DDBJ whole genome shotgun (WGS) entry which is preliminary data.</text>
</comment>
<evidence type="ECO:0000313" key="1">
    <source>
        <dbReference type="EMBL" id="KUG22818.1"/>
    </source>
</evidence>
<protein>
    <submittedName>
        <fullName evidence="1">Uncharacterized protein</fullName>
    </submittedName>
</protein>
<dbReference type="EMBL" id="LNQE01000939">
    <property type="protein sequence ID" value="KUG22818.1"/>
    <property type="molecule type" value="Genomic_DNA"/>
</dbReference>
<organism evidence="1">
    <name type="scientific">hydrocarbon metagenome</name>
    <dbReference type="NCBI Taxonomy" id="938273"/>
    <lineage>
        <taxon>unclassified sequences</taxon>
        <taxon>metagenomes</taxon>
        <taxon>ecological metagenomes</taxon>
    </lineage>
</organism>
<name>A0A0W8FQ02_9ZZZZ</name>